<feature type="compositionally biased region" description="Low complexity" evidence="1">
    <location>
        <begin position="469"/>
        <end position="480"/>
    </location>
</feature>
<dbReference type="SUPFAM" id="SSF56672">
    <property type="entry name" value="DNA/RNA polymerases"/>
    <property type="match status" value="1"/>
</dbReference>
<protein>
    <recommendedName>
        <fullName evidence="6">GAG-pre-integrase domain-containing protein</fullName>
    </recommendedName>
</protein>
<dbReference type="Pfam" id="PF14223">
    <property type="entry name" value="Retrotran_gag_2"/>
    <property type="match status" value="1"/>
</dbReference>
<dbReference type="InterPro" id="IPR029472">
    <property type="entry name" value="Copia-like_N"/>
</dbReference>
<feature type="domain" description="GAG-pre-integrase" evidence="2">
    <location>
        <begin position="310"/>
        <end position="358"/>
    </location>
</feature>
<evidence type="ECO:0000259" key="4">
    <source>
        <dbReference type="Pfam" id="PF25597"/>
    </source>
</evidence>
<dbReference type="InterPro" id="IPR043502">
    <property type="entry name" value="DNA/RNA_pol_sf"/>
</dbReference>
<feature type="region of interest" description="Disordered" evidence="1">
    <location>
        <begin position="469"/>
        <end position="519"/>
    </location>
</feature>
<dbReference type="CDD" id="cd09272">
    <property type="entry name" value="RNase_HI_RT_Ty1"/>
    <property type="match status" value="1"/>
</dbReference>
<dbReference type="InterPro" id="IPR057670">
    <property type="entry name" value="SH3_retrovirus"/>
</dbReference>
<evidence type="ECO:0008006" key="6">
    <source>
        <dbReference type="Google" id="ProtNLM"/>
    </source>
</evidence>
<dbReference type="PANTHER" id="PTHR11439">
    <property type="entry name" value="GAG-POL-RELATED RETROTRANSPOSON"/>
    <property type="match status" value="1"/>
</dbReference>
<evidence type="ECO:0000259" key="2">
    <source>
        <dbReference type="Pfam" id="PF13976"/>
    </source>
</evidence>
<dbReference type="EMBL" id="OIVN01004201">
    <property type="protein sequence ID" value="SPD15988.1"/>
    <property type="molecule type" value="Genomic_DNA"/>
</dbReference>
<reference evidence="5" key="1">
    <citation type="submission" date="2018-02" db="EMBL/GenBank/DDBJ databases">
        <authorList>
            <person name="Cohen D.B."/>
            <person name="Kent A.D."/>
        </authorList>
    </citation>
    <scope>NUCLEOTIDE SEQUENCE</scope>
</reference>
<evidence type="ECO:0000259" key="3">
    <source>
        <dbReference type="Pfam" id="PF14244"/>
    </source>
</evidence>
<dbReference type="Pfam" id="PF25597">
    <property type="entry name" value="SH3_retrovirus"/>
    <property type="match status" value="1"/>
</dbReference>
<organism evidence="5">
    <name type="scientific">Fagus sylvatica</name>
    <name type="common">Beechnut</name>
    <dbReference type="NCBI Taxonomy" id="28930"/>
    <lineage>
        <taxon>Eukaryota</taxon>
        <taxon>Viridiplantae</taxon>
        <taxon>Streptophyta</taxon>
        <taxon>Embryophyta</taxon>
        <taxon>Tracheophyta</taxon>
        <taxon>Spermatophyta</taxon>
        <taxon>Magnoliopsida</taxon>
        <taxon>eudicotyledons</taxon>
        <taxon>Gunneridae</taxon>
        <taxon>Pentapetalae</taxon>
        <taxon>rosids</taxon>
        <taxon>fabids</taxon>
        <taxon>Fagales</taxon>
        <taxon>Fagaceae</taxon>
        <taxon>Fagus</taxon>
    </lineage>
</organism>
<dbReference type="Pfam" id="PF13976">
    <property type="entry name" value="gag_pre-integrs"/>
    <property type="match status" value="1"/>
</dbReference>
<accession>A0A2N9HV87</accession>
<gene>
    <name evidence="5" type="ORF">FSB_LOCUS43870</name>
</gene>
<proteinExistence type="predicted"/>
<evidence type="ECO:0000313" key="5">
    <source>
        <dbReference type="EMBL" id="SPD15988.1"/>
    </source>
</evidence>
<dbReference type="PANTHER" id="PTHR11439:SF467">
    <property type="entry name" value="INTEGRASE CATALYTIC DOMAIN-CONTAINING PROTEIN"/>
    <property type="match status" value="1"/>
</dbReference>
<feature type="compositionally biased region" description="Low complexity" evidence="1">
    <location>
        <begin position="494"/>
        <end position="515"/>
    </location>
</feature>
<feature type="domain" description="Retrotransposon Copia-like N-terminal" evidence="3">
    <location>
        <begin position="25"/>
        <end position="63"/>
    </location>
</feature>
<evidence type="ECO:0000256" key="1">
    <source>
        <dbReference type="SAM" id="MobiDB-lite"/>
    </source>
</evidence>
<name>A0A2N9HV87_FAGSY</name>
<dbReference type="InterPro" id="IPR025724">
    <property type="entry name" value="GAG-pre-integrase_dom"/>
</dbReference>
<sequence>MEAPSTNPPNSLTQSPLLLPNNMSNLMSTKLDSTNYMVWKLQISAILDAYSMIDHIDGSIPQPREFLITEASVQTVNPAFLTWKKRDKAFLTLLYSTLSSPVIAMVVRKSTSQEVWNTLEERIKTIRDKLSAVGVHSDHKELLHVILKGLPKEYAPFASAIRTRDRVLPLEKLLVLLQIEEQSLNETFDSLSNFALAMFVSRTNLQMVSMAIRVSTEEETGTTILKAEEANSGASDHITASANNLSPQVPYQGQEQVSVGNGQNQPIQNIVHKLCLHNNCSCYFDADKLLVQDIPTGRLLYKRLSKNGVYPIQSSLLLNSAVNKRACVAHLVSSEKWNLWHSRLGHPSAKVLTTIFPSLSSLSTAAHVINRLPTPNLSSKSPWEVLFHTSPDLTHLKAFGCQCFPLLTPYTAHKLYPKTTPCVFLGYPNTSKDTLSATLSPHTSTESVLTLPTQEFTSLSNKFIVSSQSLPNSSNASSQPFTVAPDTTSLPHNPSHITPNTTISSSPNTTSSPSPLVYTSSTHTVPNPVSDIPILPPTHPMQTRSKTGIFKPKLGYTTKVYYSTTEPTSYSIASKHPQWCTTMNEEFQALHKTRYLVPSSCSTRKEYSVMQIRVQAQLSKVFDLKDLGQLHYFLGLQVTCTFTGLHLNQAKYISDLLKKHNMMNSKPAKTLSCPNTRLSLHDGDPLPDPHGYRSLVDALHYLTFTRPDISFSVHQVCQYMSTPTTIHLVTTKRILRYLCGTLFHGIAFTLGPLTLSTYTDADWVGDLDDRRSTLDLGIYLSQPPLLWCDDVSALTIASNPVFHARTKHIEVDLIVNFVSTIDQLADIFTKSLPTQRFLDLQHNLTVSVPTIEGG</sequence>
<dbReference type="Pfam" id="PF14244">
    <property type="entry name" value="Retrotran_gag_3"/>
    <property type="match status" value="1"/>
</dbReference>
<dbReference type="AlphaFoldDB" id="A0A2N9HV87"/>
<feature type="domain" description="Retroviral polymerase SH3-like" evidence="4">
    <location>
        <begin position="401"/>
        <end position="432"/>
    </location>
</feature>